<keyword evidence="3" id="KW-1185">Reference proteome</keyword>
<organism evidence="2 3">
    <name type="scientific">Cuscuta europaea</name>
    <name type="common">European dodder</name>
    <dbReference type="NCBI Taxonomy" id="41803"/>
    <lineage>
        <taxon>Eukaryota</taxon>
        <taxon>Viridiplantae</taxon>
        <taxon>Streptophyta</taxon>
        <taxon>Embryophyta</taxon>
        <taxon>Tracheophyta</taxon>
        <taxon>Spermatophyta</taxon>
        <taxon>Magnoliopsida</taxon>
        <taxon>eudicotyledons</taxon>
        <taxon>Gunneridae</taxon>
        <taxon>Pentapetalae</taxon>
        <taxon>asterids</taxon>
        <taxon>lamiids</taxon>
        <taxon>Solanales</taxon>
        <taxon>Convolvulaceae</taxon>
        <taxon>Cuscuteae</taxon>
        <taxon>Cuscuta</taxon>
        <taxon>Cuscuta subgen. Cuscuta</taxon>
    </lineage>
</organism>
<evidence type="ECO:0000313" key="3">
    <source>
        <dbReference type="Proteomes" id="UP001152484"/>
    </source>
</evidence>
<dbReference type="Proteomes" id="UP001152484">
    <property type="component" value="Unassembled WGS sequence"/>
</dbReference>
<gene>
    <name evidence="2" type="ORF">CEURO_LOCUS1993</name>
</gene>
<protein>
    <recommendedName>
        <fullName evidence="4">Reverse transcriptase Ty1/copia-type domain-containing protein</fullName>
    </recommendedName>
</protein>
<dbReference type="EMBL" id="CAMAPE010000004">
    <property type="protein sequence ID" value="CAH9063004.1"/>
    <property type="molecule type" value="Genomic_DNA"/>
</dbReference>
<name>A0A9P1DZ43_CUSEU</name>
<feature type="signal peptide" evidence="1">
    <location>
        <begin position="1"/>
        <end position="25"/>
    </location>
</feature>
<comment type="caution">
    <text evidence="2">The sequence shown here is derived from an EMBL/GenBank/DDBJ whole genome shotgun (WGS) entry which is preliminary data.</text>
</comment>
<feature type="chain" id="PRO_5040208128" description="Reverse transcriptase Ty1/copia-type domain-containing protein" evidence="1">
    <location>
        <begin position="26"/>
        <end position="184"/>
    </location>
</feature>
<accession>A0A9P1DZ43</accession>
<dbReference type="SUPFAM" id="SSF56672">
    <property type="entry name" value="DNA/RNA polymerases"/>
    <property type="match status" value="1"/>
</dbReference>
<evidence type="ECO:0008006" key="4">
    <source>
        <dbReference type="Google" id="ProtNLM"/>
    </source>
</evidence>
<proteinExistence type="predicted"/>
<sequence length="184" mass="21126">MVFFHHNNGTFWIFLLALIRAPVKVSVYTPLTPQSKLRLNSGQSLPDPEAYHSVVGCLQYLALTHPNLSYGVNKLTQFMHHPTDEHWEVVKRTLWYLQQTSDHCLFIRCSSPLALQAFSYADWADNPDDYTSTWAFFIFLGVNAISWSSHKQRTVARSSTEAEYMFAASTAAEIRWLISTCYLL</sequence>
<evidence type="ECO:0000313" key="2">
    <source>
        <dbReference type="EMBL" id="CAH9063004.1"/>
    </source>
</evidence>
<dbReference type="AlphaFoldDB" id="A0A9P1DZ43"/>
<evidence type="ECO:0000256" key="1">
    <source>
        <dbReference type="SAM" id="SignalP"/>
    </source>
</evidence>
<dbReference type="PANTHER" id="PTHR11439">
    <property type="entry name" value="GAG-POL-RELATED RETROTRANSPOSON"/>
    <property type="match status" value="1"/>
</dbReference>
<dbReference type="OrthoDB" id="1303529at2759"/>
<dbReference type="InterPro" id="IPR043502">
    <property type="entry name" value="DNA/RNA_pol_sf"/>
</dbReference>
<keyword evidence="1" id="KW-0732">Signal</keyword>
<reference evidence="2" key="1">
    <citation type="submission" date="2022-07" db="EMBL/GenBank/DDBJ databases">
        <authorList>
            <person name="Macas J."/>
            <person name="Novak P."/>
            <person name="Neumann P."/>
        </authorList>
    </citation>
    <scope>NUCLEOTIDE SEQUENCE</scope>
</reference>
<dbReference type="CDD" id="cd09272">
    <property type="entry name" value="RNase_HI_RT_Ty1"/>
    <property type="match status" value="1"/>
</dbReference>
<dbReference type="PANTHER" id="PTHR11439:SF489">
    <property type="entry name" value="RNA-DIRECTED DNA POLYMERASE"/>
    <property type="match status" value="1"/>
</dbReference>